<reference evidence="4" key="1">
    <citation type="journal article" date="2019" name="Int. J. Syst. Evol. Microbiol.">
        <title>The Global Catalogue of Microorganisms (GCM) 10K type strain sequencing project: providing services to taxonomists for standard genome sequencing and annotation.</title>
        <authorList>
            <consortium name="The Broad Institute Genomics Platform"/>
            <consortium name="The Broad Institute Genome Sequencing Center for Infectious Disease"/>
            <person name="Wu L."/>
            <person name="Ma J."/>
        </authorList>
    </citation>
    <scope>NUCLEOTIDE SEQUENCE [LARGE SCALE GENOMIC DNA]</scope>
    <source>
        <strain evidence="4">JCM 18392</strain>
    </source>
</reference>
<dbReference type="Proteomes" id="UP001501323">
    <property type="component" value="Unassembled WGS sequence"/>
</dbReference>
<dbReference type="InterPro" id="IPR003675">
    <property type="entry name" value="Rce1/LyrA-like_dom"/>
</dbReference>
<organism evidence="3 4">
    <name type="scientific">Luteimonas vadosa</name>
    <dbReference type="NCBI Taxonomy" id="1165507"/>
    <lineage>
        <taxon>Bacteria</taxon>
        <taxon>Pseudomonadati</taxon>
        <taxon>Pseudomonadota</taxon>
        <taxon>Gammaproteobacteria</taxon>
        <taxon>Lysobacterales</taxon>
        <taxon>Lysobacteraceae</taxon>
        <taxon>Luteimonas</taxon>
    </lineage>
</organism>
<feature type="transmembrane region" description="Helical" evidence="1">
    <location>
        <begin position="140"/>
        <end position="158"/>
    </location>
</feature>
<keyword evidence="1" id="KW-1133">Transmembrane helix</keyword>
<keyword evidence="1" id="KW-0812">Transmembrane</keyword>
<keyword evidence="1" id="KW-0472">Membrane</keyword>
<feature type="domain" description="CAAX prenyl protease 2/Lysostaphin resistance protein A-like" evidence="2">
    <location>
        <begin position="139"/>
        <end position="236"/>
    </location>
</feature>
<evidence type="ECO:0000313" key="4">
    <source>
        <dbReference type="Proteomes" id="UP001501323"/>
    </source>
</evidence>
<feature type="transmembrane region" description="Helical" evidence="1">
    <location>
        <begin position="28"/>
        <end position="46"/>
    </location>
</feature>
<accession>A0ABP9DXV7</accession>
<dbReference type="PANTHER" id="PTHR39430:SF1">
    <property type="entry name" value="PROTEASE"/>
    <property type="match status" value="1"/>
</dbReference>
<sequence length="310" mass="33294">MTPDPSQADAMLSAEPGRLLSARLRRTLAMLLALLLGGASILGMVMLVRQGLVPLVDALFHPGPAWLSACRRIGIFVGALAGYWAYVRWYERRPATELRLQPWRLMLGGAGGALMVGLPIAALFALGAYELVQFRGAASALWGVAALIGLAAMLEELVYRVLLFRVLERAWGTGPALAVQALLFALMHVENVTHGGPGDVATMLVSVTVLGLFWTGLFVLTRNLWVGVAHHAAWNFTILLSGVPLSGIDDWRALAPLASRYAGPDWLTGGLFGPESSWLVIATNTLATLLLLHMARRRGAFRAPTGGSER</sequence>
<name>A0ABP9DXV7_9GAMM</name>
<dbReference type="PANTHER" id="PTHR39430">
    <property type="entry name" value="MEMBRANE-ASSOCIATED PROTEASE-RELATED"/>
    <property type="match status" value="1"/>
</dbReference>
<evidence type="ECO:0000256" key="1">
    <source>
        <dbReference type="SAM" id="Phobius"/>
    </source>
</evidence>
<evidence type="ECO:0000259" key="2">
    <source>
        <dbReference type="Pfam" id="PF02517"/>
    </source>
</evidence>
<evidence type="ECO:0000313" key="3">
    <source>
        <dbReference type="EMBL" id="GAA4857155.1"/>
    </source>
</evidence>
<feature type="transmembrane region" description="Helical" evidence="1">
    <location>
        <begin position="276"/>
        <end position="295"/>
    </location>
</feature>
<dbReference type="EMBL" id="BAABJY010000001">
    <property type="protein sequence ID" value="GAA4857155.1"/>
    <property type="molecule type" value="Genomic_DNA"/>
</dbReference>
<feature type="transmembrane region" description="Helical" evidence="1">
    <location>
        <begin position="232"/>
        <end position="248"/>
    </location>
</feature>
<feature type="transmembrane region" description="Helical" evidence="1">
    <location>
        <begin position="66"/>
        <end position="86"/>
    </location>
</feature>
<feature type="transmembrane region" description="Helical" evidence="1">
    <location>
        <begin position="201"/>
        <end position="220"/>
    </location>
</feature>
<protein>
    <recommendedName>
        <fullName evidence="2">CAAX prenyl protease 2/Lysostaphin resistance protein A-like domain-containing protein</fullName>
    </recommendedName>
</protein>
<feature type="transmembrane region" description="Helical" evidence="1">
    <location>
        <begin position="170"/>
        <end position="189"/>
    </location>
</feature>
<comment type="caution">
    <text evidence="3">The sequence shown here is derived from an EMBL/GenBank/DDBJ whole genome shotgun (WGS) entry which is preliminary data.</text>
</comment>
<gene>
    <name evidence="3" type="ORF">GCM10023332_06080</name>
</gene>
<feature type="transmembrane region" description="Helical" evidence="1">
    <location>
        <begin position="107"/>
        <end position="128"/>
    </location>
</feature>
<dbReference type="Pfam" id="PF02517">
    <property type="entry name" value="Rce1-like"/>
    <property type="match status" value="1"/>
</dbReference>
<proteinExistence type="predicted"/>
<keyword evidence="4" id="KW-1185">Reference proteome</keyword>